<organism evidence="2 3">
    <name type="scientific">Anopheles epiroticus</name>
    <dbReference type="NCBI Taxonomy" id="199890"/>
    <lineage>
        <taxon>Eukaryota</taxon>
        <taxon>Metazoa</taxon>
        <taxon>Ecdysozoa</taxon>
        <taxon>Arthropoda</taxon>
        <taxon>Hexapoda</taxon>
        <taxon>Insecta</taxon>
        <taxon>Pterygota</taxon>
        <taxon>Neoptera</taxon>
        <taxon>Endopterygota</taxon>
        <taxon>Diptera</taxon>
        <taxon>Nematocera</taxon>
        <taxon>Culicoidea</taxon>
        <taxon>Culicidae</taxon>
        <taxon>Anophelinae</taxon>
        <taxon>Anopheles</taxon>
    </lineage>
</organism>
<dbReference type="VEuPathDB" id="VectorBase:AEPI011514"/>
<proteinExistence type="predicted"/>
<dbReference type="STRING" id="199890.A0A182PX27"/>
<dbReference type="PANTHER" id="PTHR33053:SF25">
    <property type="entry name" value="TRANSPOSASE DOMAIN-CONTAINING PROTEIN"/>
    <property type="match status" value="1"/>
</dbReference>
<accession>A0A182PX27</accession>
<evidence type="ECO:0000256" key="1">
    <source>
        <dbReference type="SAM" id="MobiDB-lite"/>
    </source>
</evidence>
<evidence type="ECO:0000313" key="2">
    <source>
        <dbReference type="EnsemblMetazoa" id="AEPI011514-PA"/>
    </source>
</evidence>
<sequence>NECNDSVETATGSTVPEQCSSNEDSNEEEELDIEERGLEDKLRVWALLTNQTHRALNSLLKILRSELEGIDLPMDARTLLKTPSNIAADDSALKLTNIKGGQLWYHGIYCCLQQHYSEATPNVETLKLDFFVDGIPFHRSGPTQFWPILMKVFGESGENVLVVAVYCGDTKPENVEEYLRPFVTELNYLQENGIILNGCKFEISLRAIIADTPARARVNLNYENLFKDTSVKSFNSSSGWNQQRDSDR</sequence>
<name>A0A182PX27_9DIPT</name>
<reference evidence="2" key="2">
    <citation type="submission" date="2020-05" db="UniProtKB">
        <authorList>
            <consortium name="EnsemblMetazoa"/>
        </authorList>
    </citation>
    <scope>IDENTIFICATION</scope>
    <source>
        <strain evidence="2">Epiroticus2</strain>
    </source>
</reference>
<reference evidence="3" key="1">
    <citation type="submission" date="2013-03" db="EMBL/GenBank/DDBJ databases">
        <title>The Genome Sequence of Anopheles epiroticus epiroticus2.</title>
        <authorList>
            <consortium name="The Broad Institute Genomics Platform"/>
            <person name="Neafsey D.E."/>
            <person name="Howell P."/>
            <person name="Walker B."/>
            <person name="Young S.K."/>
            <person name="Zeng Q."/>
            <person name="Gargeya S."/>
            <person name="Fitzgerald M."/>
            <person name="Haas B."/>
            <person name="Abouelleil A."/>
            <person name="Allen A.W."/>
            <person name="Alvarado L."/>
            <person name="Arachchi H.M."/>
            <person name="Berlin A.M."/>
            <person name="Chapman S.B."/>
            <person name="Gainer-Dewar J."/>
            <person name="Goldberg J."/>
            <person name="Griggs A."/>
            <person name="Gujja S."/>
            <person name="Hansen M."/>
            <person name="Howarth C."/>
            <person name="Imamovic A."/>
            <person name="Ireland A."/>
            <person name="Larimer J."/>
            <person name="McCowan C."/>
            <person name="Murphy C."/>
            <person name="Pearson M."/>
            <person name="Poon T.W."/>
            <person name="Priest M."/>
            <person name="Roberts A."/>
            <person name="Saif S."/>
            <person name="Shea T."/>
            <person name="Sisk P."/>
            <person name="Sykes S."/>
            <person name="Wortman J."/>
            <person name="Nusbaum C."/>
            <person name="Birren B."/>
        </authorList>
    </citation>
    <scope>NUCLEOTIDE SEQUENCE [LARGE SCALE GENOMIC DNA]</scope>
    <source>
        <strain evidence="3">Epiroticus2</strain>
    </source>
</reference>
<dbReference type="PANTHER" id="PTHR33053">
    <property type="entry name" value="PROTEIN, PUTATIVE-RELATED"/>
    <property type="match status" value="1"/>
</dbReference>
<evidence type="ECO:0000313" key="3">
    <source>
        <dbReference type="Proteomes" id="UP000075885"/>
    </source>
</evidence>
<dbReference type="Proteomes" id="UP000075885">
    <property type="component" value="Unassembled WGS sequence"/>
</dbReference>
<feature type="region of interest" description="Disordered" evidence="1">
    <location>
        <begin position="1"/>
        <end position="30"/>
    </location>
</feature>
<protein>
    <submittedName>
        <fullName evidence="2">Uncharacterized protein</fullName>
    </submittedName>
</protein>
<dbReference type="EnsemblMetazoa" id="AEPI011514-RA">
    <property type="protein sequence ID" value="AEPI011514-PA"/>
    <property type="gene ID" value="AEPI011514"/>
</dbReference>
<dbReference type="AlphaFoldDB" id="A0A182PX27"/>
<keyword evidence="3" id="KW-1185">Reference proteome</keyword>
<feature type="compositionally biased region" description="Polar residues" evidence="1">
    <location>
        <begin position="1"/>
        <end position="19"/>
    </location>
</feature>